<keyword evidence="3" id="KW-1185">Reference proteome</keyword>
<dbReference type="OrthoDB" id="2013972at2759"/>
<sequence>MGCIVSKLKRESKTMSSQATQSEFQYRDGRRFHNTEGAIYPMPNDEDEQDRLHLQHFLMRYLWQSNFSAPINHILDQQVVAVSHDTIPSRGNAIGTTGAYMRNDDQNQC</sequence>
<dbReference type="EMBL" id="CAJVPZ010000817">
    <property type="protein sequence ID" value="CAG8476804.1"/>
    <property type="molecule type" value="Genomic_DNA"/>
</dbReference>
<dbReference type="AlphaFoldDB" id="A0A9N8ZAJ2"/>
<evidence type="ECO:0000313" key="2">
    <source>
        <dbReference type="EMBL" id="CAG8476804.1"/>
    </source>
</evidence>
<evidence type="ECO:0000313" key="3">
    <source>
        <dbReference type="Proteomes" id="UP000789396"/>
    </source>
</evidence>
<comment type="caution">
    <text evidence="2">The sequence shown here is derived from an EMBL/GenBank/DDBJ whole genome shotgun (WGS) entry which is preliminary data.</text>
</comment>
<dbReference type="Proteomes" id="UP000789396">
    <property type="component" value="Unassembled WGS sequence"/>
</dbReference>
<organism evidence="2 3">
    <name type="scientific">Racocetra fulgida</name>
    <dbReference type="NCBI Taxonomy" id="60492"/>
    <lineage>
        <taxon>Eukaryota</taxon>
        <taxon>Fungi</taxon>
        <taxon>Fungi incertae sedis</taxon>
        <taxon>Mucoromycota</taxon>
        <taxon>Glomeromycotina</taxon>
        <taxon>Glomeromycetes</taxon>
        <taxon>Diversisporales</taxon>
        <taxon>Gigasporaceae</taxon>
        <taxon>Racocetra</taxon>
    </lineage>
</organism>
<gene>
    <name evidence="2" type="ORF">RFULGI_LOCUS1357</name>
</gene>
<name>A0A9N8ZAJ2_9GLOM</name>
<evidence type="ECO:0000256" key="1">
    <source>
        <dbReference type="SAM" id="MobiDB-lite"/>
    </source>
</evidence>
<reference evidence="2" key="1">
    <citation type="submission" date="2021-06" db="EMBL/GenBank/DDBJ databases">
        <authorList>
            <person name="Kallberg Y."/>
            <person name="Tangrot J."/>
            <person name="Rosling A."/>
        </authorList>
    </citation>
    <scope>NUCLEOTIDE SEQUENCE</scope>
    <source>
        <strain evidence="2">IN212</strain>
    </source>
</reference>
<accession>A0A9N8ZAJ2</accession>
<feature type="region of interest" description="Disordered" evidence="1">
    <location>
        <begin position="1"/>
        <end position="30"/>
    </location>
</feature>
<protein>
    <submittedName>
        <fullName evidence="2">7001_t:CDS:1</fullName>
    </submittedName>
</protein>
<proteinExistence type="predicted"/>
<feature type="compositionally biased region" description="Polar residues" evidence="1">
    <location>
        <begin position="14"/>
        <end position="24"/>
    </location>
</feature>